<evidence type="ECO:0000256" key="8">
    <source>
        <dbReference type="ARBA" id="ARBA00023624"/>
    </source>
</evidence>
<evidence type="ECO:0000256" key="3">
    <source>
        <dbReference type="ARBA" id="ARBA00015203"/>
    </source>
</evidence>
<evidence type="ECO:0000256" key="12">
    <source>
        <dbReference type="SAM" id="MobiDB-lite"/>
    </source>
</evidence>
<keyword evidence="7 11" id="KW-0067">ATP-binding</keyword>
<feature type="active site" description="Glycyl thioester intermediate" evidence="10">
    <location>
        <position position="99"/>
    </location>
</feature>
<dbReference type="InterPro" id="IPR023318">
    <property type="entry name" value="Ub_act_enz_dom_a_sf"/>
</dbReference>
<dbReference type="InterPro" id="IPR045886">
    <property type="entry name" value="ThiF/MoeB/HesA"/>
</dbReference>
<evidence type="ECO:0000313" key="14">
    <source>
        <dbReference type="EMBL" id="KAK2702517.1"/>
    </source>
</evidence>
<feature type="compositionally biased region" description="Basic and acidic residues" evidence="12">
    <location>
        <begin position="561"/>
        <end position="571"/>
    </location>
</feature>
<dbReference type="GO" id="GO:0005524">
    <property type="term" value="F:ATP binding"/>
    <property type="evidence" value="ECO:0007669"/>
    <property type="project" value="UniProtKB-UniRule"/>
</dbReference>
<comment type="catalytic activity">
    <reaction evidence="9 11">
        <text>ATP + [NEDD8 protein] + [E1 NEDD8-activating enzyme]-L-cysteine = AMP + diphosphate + [E1 NEDD8-activating enzyme]-S-[NEDD8 protein]-yl-L-cysteine.</text>
        <dbReference type="EC" id="6.2.1.64"/>
    </reaction>
</comment>
<dbReference type="Proteomes" id="UP001187531">
    <property type="component" value="Unassembled WGS sequence"/>
</dbReference>
<comment type="pathway">
    <text evidence="1 11">Protein modification; protein neddylation.</text>
</comment>
<dbReference type="GO" id="GO:0005737">
    <property type="term" value="C:cytoplasm"/>
    <property type="evidence" value="ECO:0007669"/>
    <property type="project" value="TreeGrafter"/>
</dbReference>
<evidence type="ECO:0000256" key="6">
    <source>
        <dbReference type="ARBA" id="ARBA00022786"/>
    </source>
</evidence>
<dbReference type="InterPro" id="IPR033127">
    <property type="entry name" value="UBQ-activ_enz_E1_Cys_AS"/>
</dbReference>
<dbReference type="EMBL" id="JAVRJZ010000291">
    <property type="protein sequence ID" value="KAK2702517.1"/>
    <property type="molecule type" value="Genomic_DNA"/>
</dbReference>
<evidence type="ECO:0000256" key="11">
    <source>
        <dbReference type="RuleBase" id="RU368009"/>
    </source>
</evidence>
<sequence length="778" mass="87233">MLLWSELTFRHYKRIQDCDSDFYSQFGIVVCGLDSVVARRWMNSMLVSLYVDPPNKQIPLIDGGTEGFKGNARIIIPGKSACIECTLNLYPPQVNFPLCTIAQTPRLPEHCIEYVRMMQWPAETPFGKDIDGDNPEHIQWIFEKALERGSQYGISGITYRLTQGVVKNIIPAVASTNAVIAAACATEVFKLVSGCAPIMNNYMVFNDADGIYAYTYEQEKKHFATLQRDLEEKSEDPNCPESKVEKKCLKFKDDVNEAAENKQGFFKQKTKAILTCLQLSLPNTMGTARMDKTPEILNCGQIEIIPSFKYLCSMVCPANESLEEIRSLRRDFQFGMSFFNQKNPEPERSFTSQSDLSMYGSKDCMACSLESQIITLREESTLRELIDYLIESPVYQMRSPGVTMVTAEGRNKTLYMKTLREHTEANLSKRSASFRGKQFRQKMVRTYQRKRDKPPPDLATLQRAVASIVKDGSSIRAAAENFGLKKSTVNDALRRYRAELDAQPDILETDKSPAKVLPSERPATTNSTTEAADHGEVIQDSEPEGPAPGTSGTAPSTPESVRPHPRIDPTKRNLSNGRKRGKTRILTDTPEKEQLEKEKHNREAKKAKKKTPQKKITKTKKMVGRRQTKVGNKRKPSAFIRLSVSETSSSEPELPDDICDDESDMSLDLGEDDVVASDRPVSPIQIGKFVLVKFELGKSKSSCVYYVGLVESIDNDVADVKFLRKICPKFVFPEIEDKATVDKKDIVLVLPDPSSSGGTARSIAGHVFSRDFSAFNIK</sequence>
<dbReference type="InterPro" id="IPR037078">
    <property type="entry name" value="NEDD8-ac_enz1_catalyticsu_C"/>
</dbReference>
<dbReference type="InterPro" id="IPR014929">
    <property type="entry name" value="E2-binding"/>
</dbReference>
<keyword evidence="5 11" id="KW-0547">Nucleotide-binding</keyword>
<dbReference type="Gene3D" id="3.10.20.260">
    <property type="entry name" value="NEDD8-activating enzyme E1, catalytic subunit"/>
    <property type="match status" value="1"/>
</dbReference>
<gene>
    <name evidence="14" type="ORF">QYM36_018873</name>
</gene>
<dbReference type="SMART" id="SM01181">
    <property type="entry name" value="E2_bind"/>
    <property type="match status" value="1"/>
</dbReference>
<dbReference type="InterPro" id="IPR000594">
    <property type="entry name" value="ThiF_NAD_FAD-bd"/>
</dbReference>
<evidence type="ECO:0000256" key="10">
    <source>
        <dbReference type="PROSITE-ProRule" id="PRU10132"/>
    </source>
</evidence>
<dbReference type="AlphaFoldDB" id="A0AA88HBY7"/>
<evidence type="ECO:0000256" key="7">
    <source>
        <dbReference type="ARBA" id="ARBA00022840"/>
    </source>
</evidence>
<evidence type="ECO:0000256" key="9">
    <source>
        <dbReference type="ARBA" id="ARBA00024626"/>
    </source>
</evidence>
<feature type="compositionally biased region" description="Basic residues" evidence="12">
    <location>
        <begin position="602"/>
        <end position="635"/>
    </location>
</feature>
<evidence type="ECO:0000256" key="2">
    <source>
        <dbReference type="ARBA" id="ARBA00006310"/>
    </source>
</evidence>
<evidence type="ECO:0000256" key="5">
    <source>
        <dbReference type="ARBA" id="ARBA00022741"/>
    </source>
</evidence>
<evidence type="ECO:0000313" key="15">
    <source>
        <dbReference type="Proteomes" id="UP001187531"/>
    </source>
</evidence>
<evidence type="ECO:0000256" key="4">
    <source>
        <dbReference type="ARBA" id="ARBA00022598"/>
    </source>
</evidence>
<dbReference type="PROSITE" id="PS00865">
    <property type="entry name" value="UBIQUITIN_ACTIVAT_2"/>
    <property type="match status" value="1"/>
</dbReference>
<dbReference type="Gene3D" id="1.10.10.520">
    <property type="entry name" value="Ubiquitin activating enzymes (Uba3). Chain: B, domain 2"/>
    <property type="match status" value="1"/>
</dbReference>
<reference evidence="14" key="1">
    <citation type="submission" date="2023-07" db="EMBL/GenBank/DDBJ databases">
        <title>Chromosome-level genome assembly of Artemia franciscana.</title>
        <authorList>
            <person name="Jo E."/>
        </authorList>
    </citation>
    <scope>NUCLEOTIDE SEQUENCE</scope>
    <source>
        <tissue evidence="14">Whole body</tissue>
    </source>
</reference>
<organism evidence="14 15">
    <name type="scientific">Artemia franciscana</name>
    <name type="common">Brine shrimp</name>
    <name type="synonym">Artemia sanfranciscana</name>
    <dbReference type="NCBI Taxonomy" id="6661"/>
    <lineage>
        <taxon>Eukaryota</taxon>
        <taxon>Metazoa</taxon>
        <taxon>Ecdysozoa</taxon>
        <taxon>Arthropoda</taxon>
        <taxon>Crustacea</taxon>
        <taxon>Branchiopoda</taxon>
        <taxon>Anostraca</taxon>
        <taxon>Artemiidae</taxon>
        <taxon>Artemia</taxon>
    </lineage>
</organism>
<dbReference type="GO" id="GO:0045116">
    <property type="term" value="P:protein neddylation"/>
    <property type="evidence" value="ECO:0007669"/>
    <property type="project" value="UniProtKB-UniRule"/>
</dbReference>
<dbReference type="EC" id="6.2.1.64" evidence="8 11"/>
<dbReference type="SUPFAM" id="SSF69572">
    <property type="entry name" value="Activating enzymes of the ubiquitin-like proteins"/>
    <property type="match status" value="1"/>
</dbReference>
<dbReference type="Pfam" id="PF00899">
    <property type="entry name" value="ThiF"/>
    <property type="match status" value="1"/>
</dbReference>
<comment type="caution">
    <text evidence="14">The sequence shown here is derived from an EMBL/GenBank/DDBJ whole genome shotgun (WGS) entry which is preliminary data.</text>
</comment>
<dbReference type="Gene3D" id="3.40.50.720">
    <property type="entry name" value="NAD(P)-binding Rossmann-like Domain"/>
    <property type="match status" value="1"/>
</dbReference>
<evidence type="ECO:0000259" key="13">
    <source>
        <dbReference type="SMART" id="SM01181"/>
    </source>
</evidence>
<keyword evidence="15" id="KW-1185">Reference proteome</keyword>
<dbReference type="PANTHER" id="PTHR10953">
    <property type="entry name" value="UBIQUITIN-ACTIVATING ENZYME E1"/>
    <property type="match status" value="1"/>
</dbReference>
<name>A0AA88HBY7_ARTSF</name>
<feature type="domain" description="E2 binding" evidence="13">
    <location>
        <begin position="374"/>
        <end position="448"/>
    </location>
</feature>
<keyword evidence="4 11" id="KW-0436">Ligase</keyword>
<dbReference type="Pfam" id="PF08825">
    <property type="entry name" value="E2_bind"/>
    <property type="match status" value="1"/>
</dbReference>
<feature type="compositionally biased region" description="Basic and acidic residues" evidence="12">
    <location>
        <begin position="589"/>
        <end position="601"/>
    </location>
</feature>
<dbReference type="FunFam" id="1.10.10.520:FF:000001">
    <property type="entry name" value="NEDD8-activating enzyme E1 catalytic subunit"/>
    <property type="match status" value="1"/>
</dbReference>
<keyword evidence="6 11" id="KW-0833">Ubl conjugation pathway</keyword>
<dbReference type="PANTHER" id="PTHR10953:SF6">
    <property type="entry name" value="NEDD8-ACTIVATING ENZYME E1 CATALYTIC SUBUNIT"/>
    <property type="match status" value="1"/>
</dbReference>
<feature type="compositionally biased region" description="Polar residues" evidence="12">
    <location>
        <begin position="550"/>
        <end position="559"/>
    </location>
</feature>
<dbReference type="GO" id="GO:0019781">
    <property type="term" value="F:NEDD8 activating enzyme activity"/>
    <property type="evidence" value="ECO:0007669"/>
    <property type="project" value="UniProtKB-UniRule"/>
</dbReference>
<evidence type="ECO:0000256" key="1">
    <source>
        <dbReference type="ARBA" id="ARBA00005032"/>
    </source>
</evidence>
<accession>A0AA88HBY7</accession>
<feature type="region of interest" description="Disordered" evidence="12">
    <location>
        <begin position="504"/>
        <end position="635"/>
    </location>
</feature>
<comment type="similarity">
    <text evidence="2 11">Belongs to the ubiquitin-activating E1 family. UBA3 subfamily.</text>
</comment>
<comment type="function">
    <text evidence="11">Catalytic subunit of the dimeric E1 enzyme, which activates NEDD8.</text>
</comment>
<dbReference type="GO" id="GO:0005634">
    <property type="term" value="C:nucleus"/>
    <property type="evidence" value="ECO:0007669"/>
    <property type="project" value="TreeGrafter"/>
</dbReference>
<proteinExistence type="inferred from homology"/>
<dbReference type="InterPro" id="IPR035985">
    <property type="entry name" value="Ubiquitin-activating_enz"/>
</dbReference>
<protein>
    <recommendedName>
        <fullName evidence="3 11">NEDD8-activating enzyme E1 catalytic subunit</fullName>
        <ecNumber evidence="8 11">6.2.1.64</ecNumber>
    </recommendedName>
</protein>